<sequence length="16" mass="1869">MHIIPVILRLPFAFDS</sequence>
<evidence type="ECO:0000313" key="1">
    <source>
        <dbReference type="EMBL" id="CDW47545.1"/>
    </source>
</evidence>
<proteinExistence type="predicted"/>
<reference evidence="1" key="1">
    <citation type="submission" date="2014-05" db="EMBL/GenBank/DDBJ databases">
        <authorList>
            <person name="Chronopoulou M."/>
        </authorList>
    </citation>
    <scope>NUCLEOTIDE SEQUENCE</scope>
    <source>
        <tissue evidence="1">Whole organism</tissue>
    </source>
</reference>
<dbReference type="AlphaFoldDB" id="A0A0K2VB76"/>
<name>A0A0K2VB76_LEPSM</name>
<protein>
    <submittedName>
        <fullName evidence="1">Uncharacterized protein</fullName>
    </submittedName>
</protein>
<organism evidence="1">
    <name type="scientific">Lepeophtheirus salmonis</name>
    <name type="common">Salmon louse</name>
    <name type="synonym">Caligus salmonis</name>
    <dbReference type="NCBI Taxonomy" id="72036"/>
    <lineage>
        <taxon>Eukaryota</taxon>
        <taxon>Metazoa</taxon>
        <taxon>Ecdysozoa</taxon>
        <taxon>Arthropoda</taxon>
        <taxon>Crustacea</taxon>
        <taxon>Multicrustacea</taxon>
        <taxon>Hexanauplia</taxon>
        <taxon>Copepoda</taxon>
        <taxon>Siphonostomatoida</taxon>
        <taxon>Caligidae</taxon>
        <taxon>Lepeophtheirus</taxon>
    </lineage>
</organism>
<dbReference type="EMBL" id="HACA01030184">
    <property type="protein sequence ID" value="CDW47545.1"/>
    <property type="molecule type" value="Transcribed_RNA"/>
</dbReference>
<accession>A0A0K2VB76</accession>